<dbReference type="AlphaFoldDB" id="A0AAW8ARF8"/>
<evidence type="ECO:0000313" key="3">
    <source>
        <dbReference type="EMBL" id="MDP0972032.1"/>
    </source>
</evidence>
<dbReference type="GO" id="GO:0016491">
    <property type="term" value="F:oxidoreductase activity"/>
    <property type="evidence" value="ECO:0007669"/>
    <property type="project" value="UniProtKB-KW"/>
</dbReference>
<dbReference type="PANTHER" id="PTHR43669">
    <property type="entry name" value="5-KETO-D-GLUCONATE 5-REDUCTASE"/>
    <property type="match status" value="1"/>
</dbReference>
<evidence type="ECO:0000256" key="1">
    <source>
        <dbReference type="ARBA" id="ARBA00006484"/>
    </source>
</evidence>
<protein>
    <submittedName>
        <fullName evidence="3">SDR family NAD(P)-dependent oxidoreductase</fullName>
    </submittedName>
</protein>
<dbReference type="PRINTS" id="PR00081">
    <property type="entry name" value="GDHRDH"/>
</dbReference>
<gene>
    <name evidence="3" type="ORF">Q6294_34440</name>
</gene>
<feature type="non-terminal residue" evidence="3">
    <location>
        <position position="76"/>
    </location>
</feature>
<organism evidence="3 4">
    <name type="scientific">Klebsiella pneumoniae</name>
    <dbReference type="NCBI Taxonomy" id="573"/>
    <lineage>
        <taxon>Bacteria</taxon>
        <taxon>Pseudomonadati</taxon>
        <taxon>Pseudomonadota</taxon>
        <taxon>Gammaproteobacteria</taxon>
        <taxon>Enterobacterales</taxon>
        <taxon>Enterobacteriaceae</taxon>
        <taxon>Klebsiella/Raoultella group</taxon>
        <taxon>Klebsiella</taxon>
        <taxon>Klebsiella pneumoniae complex</taxon>
    </lineage>
</organism>
<comment type="similarity">
    <text evidence="1">Belongs to the short-chain dehydrogenases/reductases (SDR) family.</text>
</comment>
<dbReference type="Gene3D" id="3.40.50.720">
    <property type="entry name" value="NAD(P)-binding Rossmann-like Domain"/>
    <property type="match status" value="1"/>
</dbReference>
<dbReference type="EMBL" id="JAUUIA010001581">
    <property type="protein sequence ID" value="MDP0972032.1"/>
    <property type="molecule type" value="Genomic_DNA"/>
</dbReference>
<dbReference type="SUPFAM" id="SSF51735">
    <property type="entry name" value="NAD(P)-binding Rossmann-fold domains"/>
    <property type="match status" value="1"/>
</dbReference>
<name>A0AAW8ARF8_KLEPN</name>
<comment type="caution">
    <text evidence="3">The sequence shown here is derived from an EMBL/GenBank/DDBJ whole genome shotgun (WGS) entry which is preliminary data.</text>
</comment>
<keyword evidence="2" id="KW-0560">Oxidoreductase</keyword>
<accession>A0AAW8ARF8</accession>
<reference evidence="3" key="1">
    <citation type="submission" date="2023-07" db="EMBL/GenBank/DDBJ databases">
        <authorList>
            <person name="Peng Z."/>
        </authorList>
    </citation>
    <scope>NUCLEOTIDE SEQUENCE</scope>
    <source>
        <strain evidence="3">KP219</strain>
    </source>
</reference>
<dbReference type="InterPro" id="IPR002347">
    <property type="entry name" value="SDR_fam"/>
</dbReference>
<proteinExistence type="inferred from homology"/>
<sequence length="76" mass="7960">MTRTVLVTGGGTGIGRAVAAAFARDGDTVFVTGRRTETLEKTAEELGDAVHALTCDNSDPKDLKRLQDSLPGTIDV</sequence>
<dbReference type="InterPro" id="IPR036291">
    <property type="entry name" value="NAD(P)-bd_dom_sf"/>
</dbReference>
<dbReference type="PANTHER" id="PTHR43669:SF3">
    <property type="entry name" value="ALCOHOL DEHYDROGENASE, PUTATIVE (AFU_ORTHOLOGUE AFUA_3G03445)-RELATED"/>
    <property type="match status" value="1"/>
</dbReference>
<evidence type="ECO:0000313" key="4">
    <source>
        <dbReference type="Proteomes" id="UP001244490"/>
    </source>
</evidence>
<dbReference type="Pfam" id="PF00106">
    <property type="entry name" value="adh_short"/>
    <property type="match status" value="1"/>
</dbReference>
<dbReference type="Proteomes" id="UP001244490">
    <property type="component" value="Unassembled WGS sequence"/>
</dbReference>
<evidence type="ECO:0000256" key="2">
    <source>
        <dbReference type="ARBA" id="ARBA00023002"/>
    </source>
</evidence>